<dbReference type="Proteomes" id="UP000006591">
    <property type="component" value="Chromosome 2"/>
</dbReference>
<name>A0A0E0G7P6_ORYNI</name>
<accession>A0A0E0G7P6</accession>
<dbReference type="HOGENOM" id="CLU_112641_0_0_1"/>
<protein>
    <submittedName>
        <fullName evidence="2">Uncharacterized protein</fullName>
    </submittedName>
</protein>
<evidence type="ECO:0000313" key="3">
    <source>
        <dbReference type="Proteomes" id="UP000006591"/>
    </source>
</evidence>
<dbReference type="AlphaFoldDB" id="A0A0E0G7P6"/>
<proteinExistence type="predicted"/>
<feature type="region of interest" description="Disordered" evidence="1">
    <location>
        <begin position="61"/>
        <end position="192"/>
    </location>
</feature>
<evidence type="ECO:0000256" key="1">
    <source>
        <dbReference type="SAM" id="MobiDB-lite"/>
    </source>
</evidence>
<sequence>MSRDRRYDSFKTWSGKLERQLAHLAGAGPEFPEEEEDVIGGAGASVGQNVAVSAPVPGVGVRYLPRREHPSDPVEDGGDVSADQIPSRHYQGEPGASAFPSRSCASSQPSTLARWSSSSRPSLSGKGVGRQAGEEVGALTARSGAMWSRWQGSRRAAQTRGSGEPRRQGVGGGGAAARGRRRSTSPACTPWRWRRRRRRRWRTLSGRSPCENY</sequence>
<evidence type="ECO:0000313" key="2">
    <source>
        <dbReference type="EnsemblPlants" id="ONIVA02G21100.1"/>
    </source>
</evidence>
<dbReference type="EnsemblPlants" id="ONIVA02G21100.1">
    <property type="protein sequence ID" value="ONIVA02G21100.1"/>
    <property type="gene ID" value="ONIVA02G21100"/>
</dbReference>
<reference evidence="2" key="1">
    <citation type="submission" date="2015-04" db="UniProtKB">
        <authorList>
            <consortium name="EnsemblPlants"/>
        </authorList>
    </citation>
    <scope>IDENTIFICATION</scope>
    <source>
        <strain evidence="2">SL10</strain>
    </source>
</reference>
<reference evidence="2" key="2">
    <citation type="submission" date="2018-04" db="EMBL/GenBank/DDBJ databases">
        <title>OnivRS2 (Oryza nivara Reference Sequence Version 2).</title>
        <authorList>
            <person name="Zhang J."/>
            <person name="Kudrna D."/>
            <person name="Lee S."/>
            <person name="Talag J."/>
            <person name="Rajasekar S."/>
            <person name="Welchert J."/>
            <person name="Hsing Y.-I."/>
            <person name="Wing R.A."/>
        </authorList>
    </citation>
    <scope>NUCLEOTIDE SEQUENCE [LARGE SCALE GENOMIC DNA]</scope>
    <source>
        <strain evidence="2">SL10</strain>
    </source>
</reference>
<keyword evidence="3" id="KW-1185">Reference proteome</keyword>
<organism evidence="2">
    <name type="scientific">Oryza nivara</name>
    <name type="common">Indian wild rice</name>
    <name type="synonym">Oryza sativa f. spontanea</name>
    <dbReference type="NCBI Taxonomy" id="4536"/>
    <lineage>
        <taxon>Eukaryota</taxon>
        <taxon>Viridiplantae</taxon>
        <taxon>Streptophyta</taxon>
        <taxon>Embryophyta</taxon>
        <taxon>Tracheophyta</taxon>
        <taxon>Spermatophyta</taxon>
        <taxon>Magnoliopsida</taxon>
        <taxon>Liliopsida</taxon>
        <taxon>Poales</taxon>
        <taxon>Poaceae</taxon>
        <taxon>BOP clade</taxon>
        <taxon>Oryzoideae</taxon>
        <taxon>Oryzeae</taxon>
        <taxon>Oryzinae</taxon>
        <taxon>Oryza</taxon>
    </lineage>
</organism>
<dbReference type="Gramene" id="ONIVA02G21100.1">
    <property type="protein sequence ID" value="ONIVA02G21100.1"/>
    <property type="gene ID" value="ONIVA02G21100"/>
</dbReference>
<feature type="compositionally biased region" description="Low complexity" evidence="1">
    <location>
        <begin position="109"/>
        <end position="124"/>
    </location>
</feature>